<reference evidence="2 3" key="1">
    <citation type="submission" date="2017-06" db="EMBL/GenBank/DDBJ databases">
        <authorList>
            <person name="Kim H.J."/>
            <person name="Triplett B.A."/>
        </authorList>
    </citation>
    <scope>NUCLEOTIDE SEQUENCE [LARGE SCALE GENOMIC DNA]</scope>
    <source>
        <strain evidence="2 3">DSM 43151</strain>
    </source>
</reference>
<dbReference type="OrthoDB" id="5524782at2"/>
<accession>A0A238XKH1</accession>
<dbReference type="Proteomes" id="UP000198415">
    <property type="component" value="Unassembled WGS sequence"/>
</dbReference>
<organism evidence="2 3">
    <name type="scientific">Actinoplanes regularis</name>
    <dbReference type="NCBI Taxonomy" id="52697"/>
    <lineage>
        <taxon>Bacteria</taxon>
        <taxon>Bacillati</taxon>
        <taxon>Actinomycetota</taxon>
        <taxon>Actinomycetes</taxon>
        <taxon>Micromonosporales</taxon>
        <taxon>Micromonosporaceae</taxon>
        <taxon>Actinoplanes</taxon>
    </lineage>
</organism>
<dbReference type="Pfam" id="PF12728">
    <property type="entry name" value="HTH_17"/>
    <property type="match status" value="1"/>
</dbReference>
<name>A0A238XKH1_9ACTN</name>
<feature type="domain" description="Helix-turn-helix" evidence="1">
    <location>
        <begin position="10"/>
        <end position="57"/>
    </location>
</feature>
<dbReference type="AlphaFoldDB" id="A0A238XKH1"/>
<dbReference type="EMBL" id="FZNR01000003">
    <property type="protein sequence ID" value="SNR58973.1"/>
    <property type="molecule type" value="Genomic_DNA"/>
</dbReference>
<sequence length="62" mass="7307">METASKGLWTHEEAAEYLGIPPQSLYYMTYRRTGPKSFKVGKYRRYRKQDIDAWLEASCAEQ</sequence>
<evidence type="ECO:0000259" key="1">
    <source>
        <dbReference type="Pfam" id="PF12728"/>
    </source>
</evidence>
<evidence type="ECO:0000313" key="3">
    <source>
        <dbReference type="Proteomes" id="UP000198415"/>
    </source>
</evidence>
<protein>
    <submittedName>
        <fullName evidence="2">DNA binding domain-containing protein, excisionase family</fullName>
    </submittedName>
</protein>
<dbReference type="InterPro" id="IPR041657">
    <property type="entry name" value="HTH_17"/>
</dbReference>
<evidence type="ECO:0000313" key="2">
    <source>
        <dbReference type="EMBL" id="SNR58973.1"/>
    </source>
</evidence>
<dbReference type="InterPro" id="IPR009061">
    <property type="entry name" value="DNA-bd_dom_put_sf"/>
</dbReference>
<dbReference type="SUPFAM" id="SSF46955">
    <property type="entry name" value="Putative DNA-binding domain"/>
    <property type="match status" value="1"/>
</dbReference>
<keyword evidence="3" id="KW-1185">Reference proteome</keyword>
<gene>
    <name evidence="2" type="ORF">SAMN06264365_103507</name>
</gene>
<dbReference type="RefSeq" id="WP_089293104.1">
    <property type="nucleotide sequence ID" value="NZ_BOMU01000093.1"/>
</dbReference>
<proteinExistence type="predicted"/>